<dbReference type="Proteomes" id="UP000827549">
    <property type="component" value="Chromosome 1"/>
</dbReference>
<feature type="coiled-coil region" evidence="4">
    <location>
        <begin position="778"/>
        <end position="805"/>
    </location>
</feature>
<dbReference type="Pfam" id="PF02463">
    <property type="entry name" value="SMC_N"/>
    <property type="match status" value="1"/>
</dbReference>
<feature type="compositionally biased region" description="Acidic residues" evidence="5">
    <location>
        <begin position="45"/>
        <end position="60"/>
    </location>
</feature>
<dbReference type="GO" id="GO:0005634">
    <property type="term" value="C:nucleus"/>
    <property type="evidence" value="ECO:0007669"/>
    <property type="project" value="TreeGrafter"/>
</dbReference>
<gene>
    <name evidence="7" type="primary">smc5</name>
    <name evidence="7" type="ORF">LOC62_01G001318</name>
</gene>
<dbReference type="PANTHER" id="PTHR45916:SF1">
    <property type="entry name" value="STRUCTURAL MAINTENANCE OF CHROMOSOMES PROTEIN 5"/>
    <property type="match status" value="1"/>
</dbReference>
<feature type="coiled-coil region" evidence="4">
    <location>
        <begin position="980"/>
        <end position="1014"/>
    </location>
</feature>
<dbReference type="GO" id="GO:0003697">
    <property type="term" value="F:single-stranded DNA binding"/>
    <property type="evidence" value="ECO:0007669"/>
    <property type="project" value="TreeGrafter"/>
</dbReference>
<dbReference type="EMBL" id="CP086714">
    <property type="protein sequence ID" value="WOO77751.1"/>
    <property type="molecule type" value="Genomic_DNA"/>
</dbReference>
<feature type="region of interest" description="Disordered" evidence="5">
    <location>
        <begin position="1"/>
        <end position="113"/>
    </location>
</feature>
<accession>A0AAF0Y4U9</accession>
<dbReference type="InterPro" id="IPR003395">
    <property type="entry name" value="RecF/RecN/SMC_N"/>
</dbReference>
<keyword evidence="8" id="KW-1185">Reference proteome</keyword>
<protein>
    <recommendedName>
        <fullName evidence="2">Structural maintenance of chromosomes protein 5</fullName>
    </recommendedName>
</protein>
<dbReference type="GO" id="GO:0030915">
    <property type="term" value="C:Smc5-Smc6 complex"/>
    <property type="evidence" value="ECO:0007669"/>
    <property type="project" value="TreeGrafter"/>
</dbReference>
<dbReference type="InterPro" id="IPR027417">
    <property type="entry name" value="P-loop_NTPase"/>
</dbReference>
<reference evidence="7" key="1">
    <citation type="submission" date="2023-10" db="EMBL/GenBank/DDBJ databases">
        <authorList>
            <person name="Noh H."/>
        </authorList>
    </citation>
    <scope>NUCLEOTIDE SEQUENCE</scope>
    <source>
        <strain evidence="7">DUCC4014</strain>
    </source>
</reference>
<dbReference type="AlphaFoldDB" id="A0AAF0Y4U9"/>
<dbReference type="RefSeq" id="XP_062623783.1">
    <property type="nucleotide sequence ID" value="XM_062767799.1"/>
</dbReference>
<dbReference type="SUPFAM" id="SSF52540">
    <property type="entry name" value="P-loop containing nucleoside triphosphate hydrolases"/>
    <property type="match status" value="1"/>
</dbReference>
<dbReference type="GO" id="GO:0000724">
    <property type="term" value="P:double-strand break repair via homologous recombination"/>
    <property type="evidence" value="ECO:0007669"/>
    <property type="project" value="TreeGrafter"/>
</dbReference>
<proteinExistence type="inferred from homology"/>
<dbReference type="PANTHER" id="PTHR45916">
    <property type="entry name" value="STRUCTURAL MAINTENANCE OF CHROMOSOMES PROTEIN 5"/>
    <property type="match status" value="1"/>
</dbReference>
<evidence type="ECO:0000256" key="5">
    <source>
        <dbReference type="SAM" id="MobiDB-lite"/>
    </source>
</evidence>
<feature type="coiled-coil region" evidence="4">
    <location>
        <begin position="497"/>
        <end position="524"/>
    </location>
</feature>
<evidence type="ECO:0000313" key="8">
    <source>
        <dbReference type="Proteomes" id="UP000827549"/>
    </source>
</evidence>
<feature type="compositionally biased region" description="Acidic residues" evidence="5">
    <location>
        <begin position="78"/>
        <end position="95"/>
    </location>
</feature>
<comment type="similarity">
    <text evidence="1">Belongs to the SMC family. SMC5 subfamily.</text>
</comment>
<organism evidence="7 8">
    <name type="scientific">Vanrija pseudolonga</name>
    <dbReference type="NCBI Taxonomy" id="143232"/>
    <lineage>
        <taxon>Eukaryota</taxon>
        <taxon>Fungi</taxon>
        <taxon>Dikarya</taxon>
        <taxon>Basidiomycota</taxon>
        <taxon>Agaricomycotina</taxon>
        <taxon>Tremellomycetes</taxon>
        <taxon>Trichosporonales</taxon>
        <taxon>Trichosporonaceae</taxon>
        <taxon>Vanrija</taxon>
    </lineage>
</organism>
<dbReference type="Gene3D" id="3.40.50.300">
    <property type="entry name" value="P-loop containing nucleotide triphosphate hydrolases"/>
    <property type="match status" value="2"/>
</dbReference>
<evidence type="ECO:0000256" key="2">
    <source>
        <dbReference type="ARBA" id="ARBA00018687"/>
    </source>
</evidence>
<name>A0AAF0Y4U9_9TREE</name>
<dbReference type="GeneID" id="87804575"/>
<feature type="region of interest" description="Disordered" evidence="5">
    <location>
        <begin position="407"/>
        <end position="446"/>
    </location>
</feature>
<evidence type="ECO:0000313" key="7">
    <source>
        <dbReference type="EMBL" id="WOO77751.1"/>
    </source>
</evidence>
<evidence type="ECO:0000256" key="4">
    <source>
        <dbReference type="SAM" id="Coils"/>
    </source>
</evidence>
<feature type="compositionally biased region" description="Polar residues" evidence="5">
    <location>
        <begin position="29"/>
        <end position="38"/>
    </location>
</feature>
<keyword evidence="3 4" id="KW-0175">Coiled coil</keyword>
<evidence type="ECO:0000256" key="1">
    <source>
        <dbReference type="ARBA" id="ARBA00010171"/>
    </source>
</evidence>
<evidence type="ECO:0000259" key="6">
    <source>
        <dbReference type="Pfam" id="PF02463"/>
    </source>
</evidence>
<feature type="domain" description="RecF/RecN/SMC N-terminal" evidence="6">
    <location>
        <begin position="122"/>
        <end position="1140"/>
    </location>
</feature>
<evidence type="ECO:0000256" key="3">
    <source>
        <dbReference type="ARBA" id="ARBA00023054"/>
    </source>
</evidence>
<sequence>MPPPRASTRNKRRVVDSGDESSDGAESPQRPTRNNNNNKRARLDAEEDDQDDVVDLISADEDVKPRIRNKGKQRAAASDEEDEEDDEEDEDEGEADAQANGNGGPPSLLMQRDEDGFVPGAIVRIKIRNFMTYDFVEFNPGPKLNMILGPNGTGKSSIAAAIVIGLGFPPKTMGRAQDLKSYVKQGTEVAETEIELKGPIGKPNLVIWRRFSRDNDKSEFKLNGKAVTRKTIDKLVASFDVQATNLCTFLPQDKVSDFAKMNPEFVLKETMLAAGDSRMTEWHEKLITRGGEAKDVDSALAVNMQKRNQLQTQVDALAPDVRSYEQRKELEFERDVLQCLVIAAEAFRLNDVTVAAKEKKQKARQKHDAAGDKQAQFKDLVKSQKRRQEKLVDDVEKERVRLDNTRREVRKAKDDCKAAERQSKELEEKLRSIGSEARKREQEKQRLEARITEQQAILDSPQADVTGRLELLDKQKKELLAKVRPLEVKRDEAIAKHRQFTRDMTQIQKDIADAEAQKQRLSSIELKRKQAAFKFDPSIQYVCQWLEKNEDKLKAKVCLPPMISASVPDQRYAWMVEACTSANQRKASTALTFICQTEEDYRTLLSLNGTMFNPEPGKTVKVGIHLATVNVTQESANPQRPCSQERLRDLGFDGWAIDFVEADAPVVAYLCEYAKMHRSALTQRDGTRIASDTVAEAGITSWVTRTDSNRATRSHYGTRAFQITSNPPRLAVAFNMAVDVESINRISEDVAKLRRQQHEIEKPAAKARVDADQYTTDTADLRGELADVKQNMEKLQREAQKYTRARIEIGSSLIVLDMAQSKLDELKNKPSPEVTKNKIQKALLEQVEDRKKGYAKLQRACLQSDTDIDNLFKATFEVTKVSANLRELQTVEKIIGDKFDAAFQALDEATAVYRHAKNKQERTSAEFIDKSDEQPPNVRREIRRRCDDRDLVARSKTDLMTVETDLDLAVGVTEDVIDRHRRLSAELKEREATVKEQQAQLARLQQEVNTILAKLNPALDALVTSVSTRFSNAFQALGCAGEVQMDRVEGDHSKWGIKILVSYREDQDLEVLTASRQSGGERSLATVTYLMSLGEMSRTPFSLVDEINQGMDARAERAVHNLMVKVSCSEAAGQYFLITPKLLTDLNYHRDMKVLVVNNGVGIPDPSNKARRFGQLAASLDRYKRDHGITA</sequence>